<dbReference type="Gene3D" id="3.20.20.70">
    <property type="entry name" value="Aldolase class I"/>
    <property type="match status" value="1"/>
</dbReference>
<dbReference type="PANTHER" id="PTHR12128">
    <property type="entry name" value="DIHYDRODIPICOLINATE SYNTHASE"/>
    <property type="match status" value="1"/>
</dbReference>
<dbReference type="AlphaFoldDB" id="A0A370HH77"/>
<keyword evidence="1 2" id="KW-0456">Lyase</keyword>
<feature type="active site" description="Schiff-base intermediate with substrate" evidence="3">
    <location>
        <position position="171"/>
    </location>
</feature>
<name>A0A370HH77_9HYPH</name>
<dbReference type="PRINTS" id="PR00146">
    <property type="entry name" value="DHPICSNTHASE"/>
</dbReference>
<evidence type="ECO:0000256" key="1">
    <source>
        <dbReference type="ARBA" id="ARBA00023239"/>
    </source>
</evidence>
<comment type="similarity">
    <text evidence="2">Belongs to the DapA family.</text>
</comment>
<evidence type="ECO:0000256" key="2">
    <source>
        <dbReference type="PIRNR" id="PIRNR001365"/>
    </source>
</evidence>
<dbReference type="SUPFAM" id="SSF51569">
    <property type="entry name" value="Aldolase"/>
    <property type="match status" value="1"/>
</dbReference>
<dbReference type="EMBL" id="QQBB01000008">
    <property type="protein sequence ID" value="RDI56807.1"/>
    <property type="molecule type" value="Genomic_DNA"/>
</dbReference>
<dbReference type="RefSeq" id="WP_114771783.1">
    <property type="nucleotide sequence ID" value="NZ_QQBB01000008.1"/>
</dbReference>
<feature type="binding site" evidence="4">
    <location>
        <position position="49"/>
    </location>
    <ligand>
        <name>pyruvate</name>
        <dbReference type="ChEBI" id="CHEBI:15361"/>
    </ligand>
</feature>
<dbReference type="InterPro" id="IPR002220">
    <property type="entry name" value="DapA-like"/>
</dbReference>
<evidence type="ECO:0000256" key="3">
    <source>
        <dbReference type="PIRSR" id="PIRSR001365-1"/>
    </source>
</evidence>
<dbReference type="GO" id="GO:0008840">
    <property type="term" value="F:4-hydroxy-tetrahydrodipicolinate synthase activity"/>
    <property type="evidence" value="ECO:0007669"/>
    <property type="project" value="TreeGrafter"/>
</dbReference>
<dbReference type="CDD" id="cd00408">
    <property type="entry name" value="DHDPS-like"/>
    <property type="match status" value="1"/>
</dbReference>
<evidence type="ECO:0000313" key="5">
    <source>
        <dbReference type="EMBL" id="RDI56807.1"/>
    </source>
</evidence>
<dbReference type="Pfam" id="PF00701">
    <property type="entry name" value="DHDPS"/>
    <property type="match status" value="1"/>
</dbReference>
<dbReference type="Proteomes" id="UP000254925">
    <property type="component" value="Unassembled WGS sequence"/>
</dbReference>
<sequence>MAKADFAGVLVPAITSFQADLEVDAPLFLGVCRWLLAQGANGLAVFGTTSEANSLSIAERRHLLEHLVEGGIDPSLLLPGTGQSALPDAVELTRHAVSVGCGGVLMLPPFYYKPISVEGLFAFYSEVIERVGSSDLGLWLYHIPQMTGVGIPHDLIERLIKRYPDTVLGIKDSSGDWSNTEAMLTRFPGFRIFPSSEGVLLKAMRLGAAGCITASGNINAAAIRQLVDNWKSPDADALQEPVADVRNIFSSYPLIPAAKAVMATLLREPGLAQLRPPLTPLSDTQSSELIARLEKAGHAFKPAPFM</sequence>
<protein>
    <submittedName>
        <fullName evidence="5">4-hydroxy-tetrahydrodipicolinate synthase</fullName>
    </submittedName>
</protein>
<accession>A0A370HH77</accession>
<dbReference type="PIRSF" id="PIRSF001365">
    <property type="entry name" value="DHDPS"/>
    <property type="match status" value="1"/>
</dbReference>
<dbReference type="SMART" id="SM01130">
    <property type="entry name" value="DHDPS"/>
    <property type="match status" value="1"/>
</dbReference>
<dbReference type="PANTHER" id="PTHR12128:SF67">
    <property type="entry name" value="BLR3884 PROTEIN"/>
    <property type="match status" value="1"/>
</dbReference>
<evidence type="ECO:0000313" key="6">
    <source>
        <dbReference type="Proteomes" id="UP000254925"/>
    </source>
</evidence>
<gene>
    <name evidence="5" type="ORF">DES45_108156</name>
</gene>
<organism evidence="5 6">
    <name type="scientific">Microvirga subterranea</name>
    <dbReference type="NCBI Taxonomy" id="186651"/>
    <lineage>
        <taxon>Bacteria</taxon>
        <taxon>Pseudomonadati</taxon>
        <taxon>Pseudomonadota</taxon>
        <taxon>Alphaproteobacteria</taxon>
        <taxon>Hyphomicrobiales</taxon>
        <taxon>Methylobacteriaceae</taxon>
        <taxon>Microvirga</taxon>
    </lineage>
</organism>
<keyword evidence="6" id="KW-1185">Reference proteome</keyword>
<feature type="active site" description="Proton donor/acceptor" evidence="3">
    <location>
        <position position="141"/>
    </location>
</feature>
<dbReference type="InterPro" id="IPR013785">
    <property type="entry name" value="Aldolase_TIM"/>
</dbReference>
<dbReference type="OrthoDB" id="7157803at2"/>
<feature type="binding site" evidence="4">
    <location>
        <position position="212"/>
    </location>
    <ligand>
        <name>pyruvate</name>
        <dbReference type="ChEBI" id="CHEBI:15361"/>
    </ligand>
</feature>
<reference evidence="5 6" key="1">
    <citation type="submission" date="2018-07" db="EMBL/GenBank/DDBJ databases">
        <title>Genomic Encyclopedia of Type Strains, Phase IV (KMG-IV): sequencing the most valuable type-strain genomes for metagenomic binning, comparative biology and taxonomic classification.</title>
        <authorList>
            <person name="Goeker M."/>
        </authorList>
    </citation>
    <scope>NUCLEOTIDE SEQUENCE [LARGE SCALE GENOMIC DNA]</scope>
    <source>
        <strain evidence="5 6">DSM 14364</strain>
    </source>
</reference>
<evidence type="ECO:0000256" key="4">
    <source>
        <dbReference type="PIRSR" id="PIRSR001365-2"/>
    </source>
</evidence>
<proteinExistence type="inferred from homology"/>
<comment type="caution">
    <text evidence="5">The sequence shown here is derived from an EMBL/GenBank/DDBJ whole genome shotgun (WGS) entry which is preliminary data.</text>
</comment>